<dbReference type="InterPro" id="IPR037062">
    <property type="entry name" value="Malic_N_dom_sf"/>
</dbReference>
<evidence type="ECO:0000256" key="5">
    <source>
        <dbReference type="PIRSR" id="PIRSR000106-3"/>
    </source>
</evidence>
<evidence type="ECO:0000313" key="10">
    <source>
        <dbReference type="Proteomes" id="UP000191153"/>
    </source>
</evidence>
<evidence type="ECO:0000259" key="8">
    <source>
        <dbReference type="SMART" id="SM01274"/>
    </source>
</evidence>
<name>A0A1T4NBA1_9FUSO</name>
<feature type="binding site" evidence="5">
    <location>
        <position position="133"/>
    </location>
    <ligand>
        <name>a divalent metal cation</name>
        <dbReference type="ChEBI" id="CHEBI:60240"/>
    </ligand>
</feature>
<keyword evidence="2" id="KW-0560">Oxidoreductase</keyword>
<dbReference type="AlphaFoldDB" id="A0A1T4NBA1"/>
<gene>
    <name evidence="9" type="ORF">SAMN02745174_01485</name>
</gene>
<dbReference type="STRING" id="180163.SAMN02745174_01485"/>
<comment type="similarity">
    <text evidence="1 6">Belongs to the malic enzymes family.</text>
</comment>
<feature type="domain" description="Malic enzyme NAD-binding" evidence="7">
    <location>
        <begin position="160"/>
        <end position="384"/>
    </location>
</feature>
<evidence type="ECO:0000256" key="6">
    <source>
        <dbReference type="RuleBase" id="RU003427"/>
    </source>
</evidence>
<feature type="binding site" evidence="4">
    <location>
        <position position="316"/>
    </location>
    <ligand>
        <name>(S)-malate</name>
        <dbReference type="ChEBI" id="CHEBI:15589"/>
    </ligand>
</feature>
<feature type="binding site" evidence="4">
    <location>
        <position position="286"/>
    </location>
    <ligand>
        <name>(S)-malate</name>
        <dbReference type="ChEBI" id="CHEBI:15589"/>
    </ligand>
</feature>
<reference evidence="9 10" key="1">
    <citation type="submission" date="2017-02" db="EMBL/GenBank/DDBJ databases">
        <authorList>
            <person name="Peterson S.W."/>
        </authorList>
    </citation>
    <scope>NUCLEOTIDE SEQUENCE [LARGE SCALE GENOMIC DNA]</scope>
    <source>
        <strain evidence="9 10">ATCC 700028</strain>
    </source>
</reference>
<dbReference type="GO" id="GO:0051287">
    <property type="term" value="F:NAD binding"/>
    <property type="evidence" value="ECO:0007669"/>
    <property type="project" value="InterPro"/>
</dbReference>
<dbReference type="InterPro" id="IPR012302">
    <property type="entry name" value="Malic_NAD-bd"/>
</dbReference>
<dbReference type="SUPFAM" id="SSF51735">
    <property type="entry name" value="NAD(P)-binding Rossmann-fold domains"/>
    <property type="match status" value="1"/>
</dbReference>
<dbReference type="Pfam" id="PF00390">
    <property type="entry name" value="malic"/>
    <property type="match status" value="1"/>
</dbReference>
<evidence type="ECO:0000259" key="7">
    <source>
        <dbReference type="SMART" id="SM00919"/>
    </source>
</evidence>
<organism evidence="9 10">
    <name type="scientific">Cetobacterium ceti</name>
    <dbReference type="NCBI Taxonomy" id="180163"/>
    <lineage>
        <taxon>Bacteria</taxon>
        <taxon>Fusobacteriati</taxon>
        <taxon>Fusobacteriota</taxon>
        <taxon>Fusobacteriia</taxon>
        <taxon>Fusobacteriales</taxon>
        <taxon>Fusobacteriaceae</taxon>
        <taxon>Cetobacterium</taxon>
    </lineage>
</organism>
<protein>
    <submittedName>
        <fullName evidence="9">Malate dehydrogenase (Oxaloacetate-decarboxylating)</fullName>
    </submittedName>
</protein>
<accession>A0A1T4NBA1</accession>
<evidence type="ECO:0000256" key="1">
    <source>
        <dbReference type="ARBA" id="ARBA00008785"/>
    </source>
</evidence>
<evidence type="ECO:0000256" key="2">
    <source>
        <dbReference type="ARBA" id="ARBA00023002"/>
    </source>
</evidence>
<proteinExistence type="inferred from homology"/>
<keyword evidence="10" id="KW-1185">Reference proteome</keyword>
<feature type="binding site" evidence="5">
    <location>
        <position position="159"/>
    </location>
    <ligand>
        <name>a divalent metal cation</name>
        <dbReference type="ChEBI" id="CHEBI:60240"/>
    </ligand>
</feature>
<feature type="active site" description="Proton donor" evidence="3">
    <location>
        <position position="36"/>
    </location>
</feature>
<evidence type="ECO:0000313" key="9">
    <source>
        <dbReference type="EMBL" id="SJZ76405.1"/>
    </source>
</evidence>
<dbReference type="Gene3D" id="3.40.50.10380">
    <property type="entry name" value="Malic enzyme, N-terminal domain"/>
    <property type="match status" value="1"/>
</dbReference>
<dbReference type="PANTHER" id="PTHR43237">
    <property type="entry name" value="NADP-DEPENDENT MALIC ENZYME"/>
    <property type="match status" value="1"/>
</dbReference>
<dbReference type="PANTHER" id="PTHR43237:SF4">
    <property type="entry name" value="NADP-DEPENDENT MALIC ENZYME"/>
    <property type="match status" value="1"/>
</dbReference>
<feature type="active site" description="Proton acceptor" evidence="3">
    <location>
        <position position="91"/>
    </location>
</feature>
<feature type="binding site" evidence="5">
    <location>
        <position position="134"/>
    </location>
    <ligand>
        <name>a divalent metal cation</name>
        <dbReference type="ChEBI" id="CHEBI:60240"/>
    </ligand>
</feature>
<evidence type="ECO:0000256" key="3">
    <source>
        <dbReference type="PIRSR" id="PIRSR000106-1"/>
    </source>
</evidence>
<dbReference type="GO" id="GO:0046872">
    <property type="term" value="F:metal ion binding"/>
    <property type="evidence" value="ECO:0007669"/>
    <property type="project" value="UniProtKB-KW"/>
</dbReference>
<dbReference type="GO" id="GO:0004470">
    <property type="term" value="F:malic enzyme activity"/>
    <property type="evidence" value="ECO:0007669"/>
    <property type="project" value="InterPro"/>
</dbReference>
<evidence type="ECO:0000256" key="4">
    <source>
        <dbReference type="PIRSR" id="PIRSR000106-2"/>
    </source>
</evidence>
<dbReference type="PIRSF" id="PIRSF000106">
    <property type="entry name" value="ME"/>
    <property type="match status" value="1"/>
</dbReference>
<dbReference type="SMART" id="SM01274">
    <property type="entry name" value="malic"/>
    <property type="match status" value="1"/>
</dbReference>
<dbReference type="InterPro" id="IPR036291">
    <property type="entry name" value="NAD(P)-bd_dom_sf"/>
</dbReference>
<sequence>MNLYEKSLKMHEELKGIYEIVSKVDVNNKEELSLAYSPGVAAPCLAIQEDKANVYKYTAKGNMVAVITDGSAILGLGNIGPEAGLPVMESKVILYKELAGIDSFPICLATQDTEEIIKTIKYLTPSFGAIHLEDLACPKCIEVETRLREELDIPVFHNDQHGTSVAALAGLINALKLVNKTFENIKVVINGAEAAGSAIAKLLNEMGTTNILIVSHDEILNRTDNEKYDFSKKYLSEISNPENIKGTLREAMVGADVFIGVSTANVVDKDMVKSMGEDAIVFAMANPTPEIMPEDALAAGAKIVGTGRGDYPNQLNNVIAYPGIFKGALESRATKITEEMKMAAAHAIANLVTPEELTVDHIIPASFDRRVVRAIADEVVKIAKEQGIARV</sequence>
<dbReference type="FunFam" id="3.40.50.10380:FF:000003">
    <property type="entry name" value="NADP-dependent malic enzyme"/>
    <property type="match status" value="1"/>
</dbReference>
<dbReference type="EMBL" id="FUWX01000010">
    <property type="protein sequence ID" value="SJZ76405.1"/>
    <property type="molecule type" value="Genomic_DNA"/>
</dbReference>
<feature type="domain" description="Malic enzyme N-terminal" evidence="8">
    <location>
        <begin position="15"/>
        <end position="148"/>
    </location>
</feature>
<dbReference type="InterPro" id="IPR046346">
    <property type="entry name" value="Aminoacid_DH-like_N_sf"/>
</dbReference>
<dbReference type="GO" id="GO:0016616">
    <property type="term" value="F:oxidoreductase activity, acting on the CH-OH group of donors, NAD or NADP as acceptor"/>
    <property type="evidence" value="ECO:0007669"/>
    <property type="project" value="InterPro"/>
</dbReference>
<dbReference type="SUPFAM" id="SSF53223">
    <property type="entry name" value="Aminoacid dehydrogenase-like, N-terminal domain"/>
    <property type="match status" value="1"/>
</dbReference>
<dbReference type="Gene3D" id="3.40.50.720">
    <property type="entry name" value="NAD(P)-binding Rossmann-like Domain"/>
    <property type="match status" value="1"/>
</dbReference>
<dbReference type="InterPro" id="IPR012301">
    <property type="entry name" value="Malic_N_dom"/>
</dbReference>
<dbReference type="SMART" id="SM00919">
    <property type="entry name" value="Malic_M"/>
    <property type="match status" value="1"/>
</dbReference>
<dbReference type="InterPro" id="IPR001891">
    <property type="entry name" value="Malic_OxRdtase"/>
</dbReference>
<comment type="cofactor">
    <cofactor evidence="5">
        <name>Mg(2+)</name>
        <dbReference type="ChEBI" id="CHEBI:18420"/>
    </cofactor>
    <cofactor evidence="5">
        <name>Mn(2+)</name>
        <dbReference type="ChEBI" id="CHEBI:29035"/>
    </cofactor>
    <text evidence="5">Divalent metal cations. Prefers magnesium or manganese.</text>
</comment>
<dbReference type="Proteomes" id="UP000191153">
    <property type="component" value="Unassembled WGS sequence"/>
</dbReference>
<dbReference type="Pfam" id="PF03949">
    <property type="entry name" value="Malic_M"/>
    <property type="match status" value="1"/>
</dbReference>
<dbReference type="OrthoDB" id="9805787at2"/>
<dbReference type="InterPro" id="IPR045213">
    <property type="entry name" value="Malic_NAD-bd_bact_type"/>
</dbReference>
<dbReference type="PRINTS" id="PR00072">
    <property type="entry name" value="MALOXRDTASE"/>
</dbReference>
<dbReference type="RefSeq" id="WP_078693974.1">
    <property type="nucleotide sequence ID" value="NZ_FUWX01000010.1"/>
</dbReference>
<keyword evidence="5 6" id="KW-0479">Metal-binding</keyword>
<dbReference type="InterPro" id="IPR051674">
    <property type="entry name" value="Malate_Decarboxylase"/>
</dbReference>
<dbReference type="CDD" id="cd05311">
    <property type="entry name" value="NAD_bind_2_malic_enz"/>
    <property type="match status" value="1"/>
</dbReference>